<feature type="transmembrane region" description="Helical" evidence="1">
    <location>
        <begin position="320"/>
        <end position="346"/>
    </location>
</feature>
<keyword evidence="3" id="KW-0808">Transferase</keyword>
<keyword evidence="3" id="KW-0012">Acyltransferase</keyword>
<feature type="transmembrane region" description="Helical" evidence="1">
    <location>
        <begin position="107"/>
        <end position="125"/>
    </location>
</feature>
<feature type="transmembrane region" description="Helical" evidence="1">
    <location>
        <begin position="68"/>
        <end position="86"/>
    </location>
</feature>
<name>A0ABQ6CWD0_9HYPH</name>
<dbReference type="PANTHER" id="PTHR23028">
    <property type="entry name" value="ACETYLTRANSFERASE"/>
    <property type="match status" value="1"/>
</dbReference>
<protein>
    <submittedName>
        <fullName evidence="3">Acyltransferase</fullName>
    </submittedName>
</protein>
<feature type="transmembrane region" description="Helical" evidence="1">
    <location>
        <begin position="170"/>
        <end position="198"/>
    </location>
</feature>
<evidence type="ECO:0000313" key="3">
    <source>
        <dbReference type="EMBL" id="GLS42382.1"/>
    </source>
</evidence>
<dbReference type="InterPro" id="IPR002656">
    <property type="entry name" value="Acyl_transf_3_dom"/>
</dbReference>
<dbReference type="InterPro" id="IPR050879">
    <property type="entry name" value="Acyltransferase_3"/>
</dbReference>
<evidence type="ECO:0000259" key="2">
    <source>
        <dbReference type="Pfam" id="PF01757"/>
    </source>
</evidence>
<dbReference type="EMBL" id="BSPG01000001">
    <property type="protein sequence ID" value="GLS42382.1"/>
    <property type="molecule type" value="Genomic_DNA"/>
</dbReference>
<dbReference type="GO" id="GO:0016746">
    <property type="term" value="F:acyltransferase activity"/>
    <property type="evidence" value="ECO:0007669"/>
    <property type="project" value="UniProtKB-KW"/>
</dbReference>
<proteinExistence type="predicted"/>
<feature type="transmembrane region" description="Helical" evidence="1">
    <location>
        <begin position="210"/>
        <end position="231"/>
    </location>
</feature>
<evidence type="ECO:0000256" key="1">
    <source>
        <dbReference type="SAM" id="Phobius"/>
    </source>
</evidence>
<keyword evidence="1" id="KW-0812">Transmembrane</keyword>
<comment type="caution">
    <text evidence="3">The sequence shown here is derived from an EMBL/GenBank/DDBJ whole genome shotgun (WGS) entry which is preliminary data.</text>
</comment>
<feature type="transmembrane region" description="Helical" evidence="1">
    <location>
        <begin position="291"/>
        <end position="314"/>
    </location>
</feature>
<sequence length="382" mass="42022">MDRERIWPVSTSVVAPPAGSDAKVLVQIQWLRAVAAITVVFHHANFHWNGLREALDLPSADFLGLHCWWFGIYIFFVISGFLMVRASPDFGVPGAPRRFLARRMIRIVPLYWLLTTLSVIAVILIPSSEVIETGTLAYVVKSYLFIPTLRAAGDVRPILGQGWTLNYEMFFYLCFALAMLLPRRLGLPALTAAFLALAWIGRDATVATPIFYSVTDGLLVVFLFGCGLGLAHEKGLRLSWPIALATIVAGIAWLLANLQGSAPWVAGVPALLVVAGVTLRPPPRETVAGRWFAAVGDASYSLYLTHTFVLRGVFLVWKRLWLSAATVPFFMLASSLAAVLASLLIYRYVERPMTRALLARYRAMETSGRLPALAPAAEPRIA</sequence>
<keyword evidence="1" id="KW-0472">Membrane</keyword>
<feature type="transmembrane region" description="Helical" evidence="1">
    <location>
        <begin position="262"/>
        <end position="279"/>
    </location>
</feature>
<keyword evidence="4" id="KW-1185">Reference proteome</keyword>
<dbReference type="Proteomes" id="UP001156881">
    <property type="component" value="Unassembled WGS sequence"/>
</dbReference>
<feature type="transmembrane region" description="Helical" evidence="1">
    <location>
        <begin position="238"/>
        <end position="256"/>
    </location>
</feature>
<feature type="transmembrane region" description="Helical" evidence="1">
    <location>
        <begin position="30"/>
        <end position="48"/>
    </location>
</feature>
<dbReference type="Pfam" id="PF01757">
    <property type="entry name" value="Acyl_transf_3"/>
    <property type="match status" value="1"/>
</dbReference>
<gene>
    <name evidence="3" type="ORF">GCM10007884_03670</name>
</gene>
<organism evidence="3 4">
    <name type="scientific">Methylobacterium brachythecii</name>
    <dbReference type="NCBI Taxonomy" id="1176177"/>
    <lineage>
        <taxon>Bacteria</taxon>
        <taxon>Pseudomonadati</taxon>
        <taxon>Pseudomonadota</taxon>
        <taxon>Alphaproteobacteria</taxon>
        <taxon>Hyphomicrobiales</taxon>
        <taxon>Methylobacteriaceae</taxon>
        <taxon>Methylobacterium</taxon>
    </lineage>
</organism>
<evidence type="ECO:0000313" key="4">
    <source>
        <dbReference type="Proteomes" id="UP001156881"/>
    </source>
</evidence>
<keyword evidence="1" id="KW-1133">Transmembrane helix</keyword>
<dbReference type="PANTHER" id="PTHR23028:SF131">
    <property type="entry name" value="BLR2367 PROTEIN"/>
    <property type="match status" value="1"/>
</dbReference>
<reference evidence="4" key="1">
    <citation type="journal article" date="2019" name="Int. J. Syst. Evol. Microbiol.">
        <title>The Global Catalogue of Microorganisms (GCM) 10K type strain sequencing project: providing services to taxonomists for standard genome sequencing and annotation.</title>
        <authorList>
            <consortium name="The Broad Institute Genomics Platform"/>
            <consortium name="The Broad Institute Genome Sequencing Center for Infectious Disease"/>
            <person name="Wu L."/>
            <person name="Ma J."/>
        </authorList>
    </citation>
    <scope>NUCLEOTIDE SEQUENCE [LARGE SCALE GENOMIC DNA]</scope>
    <source>
        <strain evidence="4">NBRC 107710</strain>
    </source>
</reference>
<feature type="domain" description="Acyltransferase 3" evidence="2">
    <location>
        <begin position="27"/>
        <end position="347"/>
    </location>
</feature>
<accession>A0ABQ6CWD0</accession>